<dbReference type="Pfam" id="PF19327">
    <property type="entry name" value="Ap4A_phos_N"/>
    <property type="match status" value="1"/>
</dbReference>
<keyword evidence="3" id="KW-1185">Reference proteome</keyword>
<gene>
    <name evidence="2" type="ORF">JX265_004826</name>
</gene>
<comment type="caution">
    <text evidence="2">The sequence shown here is derived from an EMBL/GenBank/DDBJ whole genome shotgun (WGS) entry which is preliminary data.</text>
</comment>
<accession>A0A9P9WQ63</accession>
<dbReference type="InterPro" id="IPR045759">
    <property type="entry name" value="Ap4A_phos1/2_N"/>
</dbReference>
<dbReference type="InterPro" id="IPR043171">
    <property type="entry name" value="Ap4A_phos1/2-like"/>
</dbReference>
<organism evidence="2 3">
    <name type="scientific">Neoarthrinium moseri</name>
    <dbReference type="NCBI Taxonomy" id="1658444"/>
    <lineage>
        <taxon>Eukaryota</taxon>
        <taxon>Fungi</taxon>
        <taxon>Dikarya</taxon>
        <taxon>Ascomycota</taxon>
        <taxon>Pezizomycotina</taxon>
        <taxon>Sordariomycetes</taxon>
        <taxon>Xylariomycetidae</taxon>
        <taxon>Amphisphaeriales</taxon>
        <taxon>Apiosporaceae</taxon>
        <taxon>Neoarthrinium</taxon>
    </lineage>
</organism>
<feature type="domain" description="Ap4A phosphorylase 1/2 N-terminal" evidence="1">
    <location>
        <begin position="11"/>
        <end position="69"/>
    </location>
</feature>
<dbReference type="GO" id="GO:0009117">
    <property type="term" value="P:nucleotide metabolic process"/>
    <property type="evidence" value="ECO:0007669"/>
    <property type="project" value="InterPro"/>
</dbReference>
<evidence type="ECO:0000313" key="3">
    <source>
        <dbReference type="Proteomes" id="UP000829685"/>
    </source>
</evidence>
<dbReference type="Gene3D" id="3.30.428.70">
    <property type="match status" value="1"/>
</dbReference>
<name>A0A9P9WQ63_9PEZI</name>
<dbReference type="GO" id="GO:0005524">
    <property type="term" value="F:ATP binding"/>
    <property type="evidence" value="ECO:0007669"/>
    <property type="project" value="InterPro"/>
</dbReference>
<dbReference type="PANTHER" id="PTHR38420">
    <property type="entry name" value="AP-4-A PHOSPHORYLASE II"/>
    <property type="match status" value="1"/>
</dbReference>
<reference evidence="2" key="1">
    <citation type="submission" date="2021-03" db="EMBL/GenBank/DDBJ databases">
        <title>Revisited historic fungal species revealed as producer of novel bioactive compounds through whole genome sequencing and comparative genomics.</title>
        <authorList>
            <person name="Vignolle G.A."/>
            <person name="Hochenegger N."/>
            <person name="Mach R.L."/>
            <person name="Mach-Aigner A.R."/>
            <person name="Javad Rahimi M."/>
            <person name="Salim K.A."/>
            <person name="Chan C.M."/>
            <person name="Lim L.B.L."/>
            <person name="Cai F."/>
            <person name="Druzhinina I.S."/>
            <person name="U'Ren J.M."/>
            <person name="Derntl C."/>
        </authorList>
    </citation>
    <scope>NUCLEOTIDE SEQUENCE</scope>
    <source>
        <strain evidence="2">TUCIM 5799</strain>
    </source>
</reference>
<dbReference type="GO" id="GO:0003877">
    <property type="term" value="F:ATP:ADP adenylyltransferase activity"/>
    <property type="evidence" value="ECO:0007669"/>
    <property type="project" value="InterPro"/>
</dbReference>
<sequence>MFCFARPRLMLLTSNPLARQYEPLHDIDVEAAWTLLNNFDNEYVAFFNCGQDAGRSRMCKHMQLMPLPKDTFAAFLDRDDGKEPNVPFYWFYRRLQPQVTTISIVIPAYEELCGTATLAPALAH</sequence>
<evidence type="ECO:0000259" key="1">
    <source>
        <dbReference type="Pfam" id="PF19327"/>
    </source>
</evidence>
<dbReference type="EMBL" id="JAFIMR010000009">
    <property type="protein sequence ID" value="KAI1874618.1"/>
    <property type="molecule type" value="Genomic_DNA"/>
</dbReference>
<dbReference type="InterPro" id="IPR009163">
    <property type="entry name" value="Ap4A_phos1/2"/>
</dbReference>
<dbReference type="AlphaFoldDB" id="A0A9P9WQ63"/>
<dbReference type="PANTHER" id="PTHR38420:SF1">
    <property type="entry name" value="PUTATIVE (AFU_ORTHOLOGUE AFUA_5G14690)-RELATED"/>
    <property type="match status" value="1"/>
</dbReference>
<protein>
    <recommendedName>
        <fullName evidence="1">Ap4A phosphorylase 1/2 N-terminal domain-containing protein</fullName>
    </recommendedName>
</protein>
<dbReference type="Proteomes" id="UP000829685">
    <property type="component" value="Unassembled WGS sequence"/>
</dbReference>
<evidence type="ECO:0000313" key="2">
    <source>
        <dbReference type="EMBL" id="KAI1874618.1"/>
    </source>
</evidence>
<proteinExistence type="predicted"/>